<feature type="transmembrane region" description="Helical" evidence="9">
    <location>
        <begin position="334"/>
        <end position="355"/>
    </location>
</feature>
<dbReference type="SUPFAM" id="SSF82866">
    <property type="entry name" value="Multidrug efflux transporter AcrB transmembrane domain"/>
    <property type="match status" value="1"/>
</dbReference>
<dbReference type="InterPro" id="IPR048631">
    <property type="entry name" value="SecD_1st"/>
</dbReference>
<keyword evidence="8 9" id="KW-0472">Membrane</keyword>
<comment type="function">
    <text evidence="9">Part of the Sec protein translocase complex. Interacts with the SecYEG preprotein conducting channel. SecDF uses the proton motive force (PMF) to complete protein translocation after the ATP-dependent function of SecA.</text>
</comment>
<evidence type="ECO:0000256" key="4">
    <source>
        <dbReference type="ARBA" id="ARBA00022692"/>
    </source>
</evidence>
<dbReference type="InterPro" id="IPR054384">
    <property type="entry name" value="SecDF_P1_head"/>
</dbReference>
<feature type="domain" description="Protein export membrane protein SecD/SecF C-terminal" evidence="10">
    <location>
        <begin position="220"/>
        <end position="388"/>
    </location>
</feature>
<proteinExistence type="inferred from homology"/>
<dbReference type="Pfam" id="PF02355">
    <property type="entry name" value="SecD_SecF_C"/>
    <property type="match status" value="1"/>
</dbReference>
<feature type="domain" description="Protein translocase subunit SecDF P1" evidence="11">
    <location>
        <begin position="63"/>
        <end position="119"/>
    </location>
</feature>
<dbReference type="RefSeq" id="WP_347435266.1">
    <property type="nucleotide sequence ID" value="NZ_CP089291.1"/>
</dbReference>
<evidence type="ECO:0000256" key="8">
    <source>
        <dbReference type="ARBA" id="ARBA00023136"/>
    </source>
</evidence>
<dbReference type="NCBIfam" id="TIGR01129">
    <property type="entry name" value="secD"/>
    <property type="match status" value="1"/>
</dbReference>
<comment type="similarity">
    <text evidence="9">Belongs to the SecD/SecF family. SecD subfamily.</text>
</comment>
<keyword evidence="3 9" id="KW-1003">Cell membrane</keyword>
<keyword evidence="2 9" id="KW-0813">Transport</keyword>
<dbReference type="PANTHER" id="PTHR30081:SF1">
    <property type="entry name" value="PROTEIN TRANSLOCASE SUBUNIT SECD"/>
    <property type="match status" value="1"/>
</dbReference>
<dbReference type="InterPro" id="IPR048634">
    <property type="entry name" value="SecD_SecF_C"/>
</dbReference>
<evidence type="ECO:0000259" key="11">
    <source>
        <dbReference type="Pfam" id="PF21760"/>
    </source>
</evidence>
<name>A0ABY4CDJ6_9BACL</name>
<evidence type="ECO:0000259" key="12">
    <source>
        <dbReference type="Pfam" id="PF22599"/>
    </source>
</evidence>
<reference evidence="13" key="1">
    <citation type="submission" date="2021-12" db="EMBL/GenBank/DDBJ databases">
        <title>Alicyclobacillaceae gen. nov., sp. nov., isolated from chalcocite enrichment system.</title>
        <authorList>
            <person name="Jiang Z."/>
        </authorList>
    </citation>
    <scope>NUCLEOTIDE SEQUENCE</scope>
    <source>
        <strain evidence="13">MYW30-H2</strain>
    </source>
</reference>
<dbReference type="Proteomes" id="UP000830167">
    <property type="component" value="Chromosome"/>
</dbReference>
<evidence type="ECO:0000256" key="7">
    <source>
        <dbReference type="ARBA" id="ARBA00023010"/>
    </source>
</evidence>
<gene>
    <name evidence="9 13" type="primary">secD</name>
    <name evidence="13" type="ORF">LSG31_11550</name>
</gene>
<feature type="domain" description="SecDF P1 head subdomain" evidence="12">
    <location>
        <begin position="121"/>
        <end position="216"/>
    </location>
</feature>
<dbReference type="Pfam" id="PF21760">
    <property type="entry name" value="SecD_1st"/>
    <property type="match status" value="1"/>
</dbReference>
<evidence type="ECO:0000256" key="6">
    <source>
        <dbReference type="ARBA" id="ARBA00022989"/>
    </source>
</evidence>
<comment type="subcellular location">
    <subcellularLocation>
        <location evidence="1 9">Cell membrane</location>
        <topology evidence="1 9">Multi-pass membrane protein</topology>
    </subcellularLocation>
</comment>
<evidence type="ECO:0000256" key="5">
    <source>
        <dbReference type="ARBA" id="ARBA00022927"/>
    </source>
</evidence>
<evidence type="ECO:0000256" key="3">
    <source>
        <dbReference type="ARBA" id="ARBA00022475"/>
    </source>
</evidence>
<accession>A0ABY4CDJ6</accession>
<keyword evidence="14" id="KW-1185">Reference proteome</keyword>
<dbReference type="InterPro" id="IPR022813">
    <property type="entry name" value="SecD/SecF_arch_bac"/>
</dbReference>
<evidence type="ECO:0000259" key="10">
    <source>
        <dbReference type="Pfam" id="PF02355"/>
    </source>
</evidence>
<protein>
    <recommendedName>
        <fullName evidence="9">Protein translocase subunit SecD</fullName>
    </recommendedName>
</protein>
<keyword evidence="7 9" id="KW-0811">Translocation</keyword>
<evidence type="ECO:0000256" key="1">
    <source>
        <dbReference type="ARBA" id="ARBA00004651"/>
    </source>
</evidence>
<feature type="transmembrane region" description="Helical" evidence="9">
    <location>
        <begin position="367"/>
        <end position="389"/>
    </location>
</feature>
<dbReference type="Pfam" id="PF22599">
    <property type="entry name" value="SecDF_P1_head"/>
    <property type="match status" value="1"/>
</dbReference>
<dbReference type="HAMAP" id="MF_01463_B">
    <property type="entry name" value="SecD_B"/>
    <property type="match status" value="1"/>
</dbReference>
<feature type="transmembrane region" description="Helical" evidence="9">
    <location>
        <begin position="235"/>
        <end position="256"/>
    </location>
</feature>
<sequence>MVRWSRFIAFLLIVAIIFGVTGATTKKIWSKIPLGLDLRGGFDILYQIQPTKGQTVNSDAQKATIAALDERLAAMNYTDPVIQAEGTDRVRVQLAGVFDQKAVKSALVAEAKLEFRAPDDKTVLLTGKDLVNNAKYETDPQTNAPVVAVEFKDPKKFADITQKYLQQPIGIWLNDKLLSKPTVQTVIANGKATITGMSSPQEAIKLAQLLNAGALPFPLKQLSSTTVGPSLGESALHSTLVAGLIGIALIFLFMIVMYRIPGLIADCALVAYMFLILATFAGMHLTLTLPGLAALVLGVGMAVDANIITYERIKDELRNGKSILSASISGSRRALRTILDSNVTTLIAGIVMYYYGTGAIKSFAEALIAGIVVSLITAVFLSRLMLMLFMRSNLIKNIKWIFSGKGVQTK</sequence>
<evidence type="ECO:0000256" key="2">
    <source>
        <dbReference type="ARBA" id="ARBA00022448"/>
    </source>
</evidence>
<keyword evidence="6 9" id="KW-1133">Transmembrane helix</keyword>
<dbReference type="PANTHER" id="PTHR30081">
    <property type="entry name" value="PROTEIN-EXPORT MEMBRANE PROTEIN SEC"/>
    <property type="match status" value="1"/>
</dbReference>
<dbReference type="NCBIfam" id="TIGR00916">
    <property type="entry name" value="2A0604s01"/>
    <property type="match status" value="1"/>
</dbReference>
<comment type="subunit">
    <text evidence="9">Forms a complex with SecF. Part of the essential Sec protein translocation apparatus which comprises SecA, SecYEG and auxiliary proteins SecDF. Other proteins may also be involved.</text>
</comment>
<organism evidence="13 14">
    <name type="scientific">Fodinisporobacter ferrooxydans</name>
    <dbReference type="NCBI Taxonomy" id="2901836"/>
    <lineage>
        <taxon>Bacteria</taxon>
        <taxon>Bacillati</taxon>
        <taxon>Bacillota</taxon>
        <taxon>Bacilli</taxon>
        <taxon>Bacillales</taxon>
        <taxon>Alicyclobacillaceae</taxon>
        <taxon>Fodinisporobacter</taxon>
    </lineage>
</organism>
<evidence type="ECO:0000313" key="14">
    <source>
        <dbReference type="Proteomes" id="UP000830167"/>
    </source>
</evidence>
<dbReference type="EMBL" id="CP089291">
    <property type="protein sequence ID" value="UOF88592.1"/>
    <property type="molecule type" value="Genomic_DNA"/>
</dbReference>
<dbReference type="Gene3D" id="3.30.70.3220">
    <property type="match status" value="1"/>
</dbReference>
<feature type="transmembrane region" description="Helical" evidence="9">
    <location>
        <begin position="291"/>
        <end position="313"/>
    </location>
</feature>
<feature type="transmembrane region" description="Helical" evidence="9">
    <location>
        <begin position="263"/>
        <end position="285"/>
    </location>
</feature>
<dbReference type="InterPro" id="IPR005791">
    <property type="entry name" value="SecD"/>
</dbReference>
<evidence type="ECO:0000256" key="9">
    <source>
        <dbReference type="HAMAP-Rule" id="MF_01463"/>
    </source>
</evidence>
<keyword evidence="4 9" id="KW-0812">Transmembrane</keyword>
<dbReference type="InterPro" id="IPR055344">
    <property type="entry name" value="SecD_SecF_C_bact"/>
</dbReference>
<keyword evidence="5 9" id="KW-0653">Protein transport</keyword>
<evidence type="ECO:0000313" key="13">
    <source>
        <dbReference type="EMBL" id="UOF88592.1"/>
    </source>
</evidence>
<comment type="caution">
    <text evidence="9">Lacks conserved residue(s) required for the propagation of feature annotation.</text>
</comment>
<dbReference type="Gene3D" id="1.20.1640.10">
    <property type="entry name" value="Multidrug efflux transporter AcrB transmembrane domain"/>
    <property type="match status" value="1"/>
</dbReference>